<feature type="transmembrane region" description="Helical" evidence="6">
    <location>
        <begin position="370"/>
        <end position="391"/>
    </location>
</feature>
<dbReference type="PANTHER" id="PTHR43791">
    <property type="entry name" value="PERMEASE-RELATED"/>
    <property type="match status" value="1"/>
</dbReference>
<feature type="transmembrane region" description="Helical" evidence="6">
    <location>
        <begin position="345"/>
        <end position="364"/>
    </location>
</feature>
<dbReference type="OrthoDB" id="3639251at2759"/>
<evidence type="ECO:0000313" key="9">
    <source>
        <dbReference type="Proteomes" id="UP000612746"/>
    </source>
</evidence>
<keyword evidence="4 6" id="KW-1133">Transmembrane helix</keyword>
<accession>A0A8H7PRI3</accession>
<keyword evidence="2" id="KW-0813">Transport</keyword>
<evidence type="ECO:0000256" key="6">
    <source>
        <dbReference type="SAM" id="Phobius"/>
    </source>
</evidence>
<dbReference type="GO" id="GO:0022857">
    <property type="term" value="F:transmembrane transporter activity"/>
    <property type="evidence" value="ECO:0007669"/>
    <property type="project" value="InterPro"/>
</dbReference>
<gene>
    <name evidence="8" type="ORF">INT44_001738</name>
</gene>
<evidence type="ECO:0000256" key="1">
    <source>
        <dbReference type="ARBA" id="ARBA00004141"/>
    </source>
</evidence>
<dbReference type="Proteomes" id="UP000612746">
    <property type="component" value="Unassembled WGS sequence"/>
</dbReference>
<dbReference type="EMBL" id="JAEPRA010000011">
    <property type="protein sequence ID" value="KAG2178585.1"/>
    <property type="molecule type" value="Genomic_DNA"/>
</dbReference>
<evidence type="ECO:0000256" key="2">
    <source>
        <dbReference type="ARBA" id="ARBA00022448"/>
    </source>
</evidence>
<evidence type="ECO:0000259" key="7">
    <source>
        <dbReference type="PROSITE" id="PS50850"/>
    </source>
</evidence>
<evidence type="ECO:0000256" key="3">
    <source>
        <dbReference type="ARBA" id="ARBA00022692"/>
    </source>
</evidence>
<organism evidence="8 9">
    <name type="scientific">Umbelopsis vinacea</name>
    <dbReference type="NCBI Taxonomy" id="44442"/>
    <lineage>
        <taxon>Eukaryota</taxon>
        <taxon>Fungi</taxon>
        <taxon>Fungi incertae sedis</taxon>
        <taxon>Mucoromycota</taxon>
        <taxon>Mucoromycotina</taxon>
        <taxon>Umbelopsidomycetes</taxon>
        <taxon>Umbelopsidales</taxon>
        <taxon>Umbelopsidaceae</taxon>
        <taxon>Umbelopsis</taxon>
    </lineage>
</organism>
<dbReference type="InterPro" id="IPR020846">
    <property type="entry name" value="MFS_dom"/>
</dbReference>
<feature type="domain" description="Major facilitator superfamily (MFS) profile" evidence="7">
    <location>
        <begin position="47"/>
        <end position="460"/>
    </location>
</feature>
<name>A0A8H7PRI3_9FUNG</name>
<dbReference type="InterPro" id="IPR011701">
    <property type="entry name" value="MFS"/>
</dbReference>
<feature type="transmembrane region" description="Helical" evidence="6">
    <location>
        <begin position="403"/>
        <end position="423"/>
    </location>
</feature>
<dbReference type="Gene3D" id="1.20.1250.20">
    <property type="entry name" value="MFS general substrate transporter like domains"/>
    <property type="match status" value="2"/>
</dbReference>
<dbReference type="FunFam" id="1.20.1250.20:FF:000057">
    <property type="entry name" value="MFS general substrate transporter"/>
    <property type="match status" value="1"/>
</dbReference>
<comment type="caution">
    <text evidence="8">The sequence shown here is derived from an EMBL/GenBank/DDBJ whole genome shotgun (WGS) entry which is preliminary data.</text>
</comment>
<feature type="transmembrane region" description="Helical" evidence="6">
    <location>
        <begin position="206"/>
        <end position="228"/>
    </location>
</feature>
<feature type="transmembrane region" description="Helical" evidence="6">
    <location>
        <begin position="174"/>
        <end position="194"/>
    </location>
</feature>
<feature type="transmembrane region" description="Helical" evidence="6">
    <location>
        <begin position="114"/>
        <end position="137"/>
    </location>
</feature>
<dbReference type="FunFam" id="1.20.1250.20:FF:000013">
    <property type="entry name" value="MFS general substrate transporter"/>
    <property type="match status" value="1"/>
</dbReference>
<sequence length="481" mass="54145">MSEKFAEEPHINMAETIVSDKDSESALYAKYSNVDEKKLLRKMDLIILPILGFCQVFNFLDRINISNARIAGLSTDLALNAYQFGWVLSIFFFGYIICEIPSNIILKKVRPSRWIPIIMCTWGTIVMCMAACTSYAGLLVCRFILGCVESGMFCGIFHYLSFWYKRNEMGKRTGVIICAVTLAGAIGGLLATGIQYMNGALGHSAWQWIFIIEGIPSVCMGLIVFFFLPDFPGSKNSLKYFTEEEMEFLVERMRIDHTDSKDQKIHWKQLFEGIFDYKLWLYTLIFFCQSLPVYSFSFFLPTIIANMHITTSVAATQALTVPVYFFGLILVVIVAWSSDRYKDRLYHNIASEIICIVGFIILLASKTPGVLYFATMLGTLCFASSPALISWNNDNVIGTTKSAFATGLMIMGGNLSGVAAGQIYKDAPYYFNSHLINFCLQVVSVILVLILRFALKRENRKLDERAAAGEALPNGSFRYKL</sequence>
<feature type="transmembrane region" description="Helical" evidence="6">
    <location>
        <begin position="83"/>
        <end position="102"/>
    </location>
</feature>
<protein>
    <recommendedName>
        <fullName evidence="7">Major facilitator superfamily (MFS) profile domain-containing protein</fullName>
    </recommendedName>
</protein>
<feature type="transmembrane region" description="Helical" evidence="6">
    <location>
        <begin position="279"/>
        <end position="299"/>
    </location>
</feature>
<reference evidence="8" key="1">
    <citation type="submission" date="2020-12" db="EMBL/GenBank/DDBJ databases">
        <title>Metabolic potential, ecology and presence of endohyphal bacteria is reflected in genomic diversity of Mucoromycotina.</title>
        <authorList>
            <person name="Muszewska A."/>
            <person name="Okrasinska A."/>
            <person name="Steczkiewicz K."/>
            <person name="Drgas O."/>
            <person name="Orlowska M."/>
            <person name="Perlinska-Lenart U."/>
            <person name="Aleksandrzak-Piekarczyk T."/>
            <person name="Szatraj K."/>
            <person name="Zielenkiewicz U."/>
            <person name="Pilsyk S."/>
            <person name="Malc E."/>
            <person name="Mieczkowski P."/>
            <person name="Kruszewska J.S."/>
            <person name="Biernat P."/>
            <person name="Pawlowska J."/>
        </authorList>
    </citation>
    <scope>NUCLEOTIDE SEQUENCE</scope>
    <source>
        <strain evidence="8">WA0000051536</strain>
    </source>
</reference>
<evidence type="ECO:0000256" key="4">
    <source>
        <dbReference type="ARBA" id="ARBA00022989"/>
    </source>
</evidence>
<comment type="subcellular location">
    <subcellularLocation>
        <location evidence="1">Membrane</location>
        <topology evidence="1">Multi-pass membrane protein</topology>
    </subcellularLocation>
</comment>
<dbReference type="SUPFAM" id="SSF103473">
    <property type="entry name" value="MFS general substrate transporter"/>
    <property type="match status" value="1"/>
</dbReference>
<feature type="transmembrane region" description="Helical" evidence="6">
    <location>
        <begin position="143"/>
        <end position="162"/>
    </location>
</feature>
<proteinExistence type="predicted"/>
<evidence type="ECO:0000256" key="5">
    <source>
        <dbReference type="ARBA" id="ARBA00023136"/>
    </source>
</evidence>
<dbReference type="AlphaFoldDB" id="A0A8H7PRI3"/>
<evidence type="ECO:0000313" key="8">
    <source>
        <dbReference type="EMBL" id="KAG2178585.1"/>
    </source>
</evidence>
<feature type="transmembrane region" description="Helical" evidence="6">
    <location>
        <begin position="319"/>
        <end position="338"/>
    </location>
</feature>
<keyword evidence="9" id="KW-1185">Reference proteome</keyword>
<dbReference type="GO" id="GO:0016020">
    <property type="term" value="C:membrane"/>
    <property type="evidence" value="ECO:0007669"/>
    <property type="project" value="UniProtKB-SubCell"/>
</dbReference>
<keyword evidence="5 6" id="KW-0472">Membrane</keyword>
<dbReference type="PROSITE" id="PS50850">
    <property type="entry name" value="MFS"/>
    <property type="match status" value="1"/>
</dbReference>
<dbReference type="InterPro" id="IPR036259">
    <property type="entry name" value="MFS_trans_sf"/>
</dbReference>
<dbReference type="PANTHER" id="PTHR43791:SF36">
    <property type="entry name" value="TRANSPORTER, PUTATIVE (AFU_ORTHOLOGUE AFUA_6G08340)-RELATED"/>
    <property type="match status" value="1"/>
</dbReference>
<feature type="transmembrane region" description="Helical" evidence="6">
    <location>
        <begin position="435"/>
        <end position="455"/>
    </location>
</feature>
<dbReference type="Pfam" id="PF07690">
    <property type="entry name" value="MFS_1"/>
    <property type="match status" value="1"/>
</dbReference>
<keyword evidence="3 6" id="KW-0812">Transmembrane</keyword>